<protein>
    <submittedName>
        <fullName evidence="2">Uncharacterized protein</fullName>
    </submittedName>
</protein>
<organism evidence="2 3">
    <name type="scientific">Solanum stoloniferum</name>
    <dbReference type="NCBI Taxonomy" id="62892"/>
    <lineage>
        <taxon>Eukaryota</taxon>
        <taxon>Viridiplantae</taxon>
        <taxon>Streptophyta</taxon>
        <taxon>Embryophyta</taxon>
        <taxon>Tracheophyta</taxon>
        <taxon>Spermatophyta</taxon>
        <taxon>Magnoliopsida</taxon>
        <taxon>eudicotyledons</taxon>
        <taxon>Gunneridae</taxon>
        <taxon>Pentapetalae</taxon>
        <taxon>asterids</taxon>
        <taxon>lamiids</taxon>
        <taxon>Solanales</taxon>
        <taxon>Solanaceae</taxon>
        <taxon>Solanoideae</taxon>
        <taxon>Solaneae</taxon>
        <taxon>Solanum</taxon>
    </lineage>
</organism>
<evidence type="ECO:0000313" key="2">
    <source>
        <dbReference type="EMBL" id="KAL3344145.1"/>
    </source>
</evidence>
<dbReference type="EMBL" id="JBJKTR010000014">
    <property type="protein sequence ID" value="KAL3344145.1"/>
    <property type="molecule type" value="Genomic_DNA"/>
</dbReference>
<keyword evidence="1" id="KW-0472">Membrane</keyword>
<name>A0ABD2SJY0_9SOLN</name>
<keyword evidence="1" id="KW-1133">Transmembrane helix</keyword>
<comment type="caution">
    <text evidence="2">The sequence shown here is derived from an EMBL/GenBank/DDBJ whole genome shotgun (WGS) entry which is preliminary data.</text>
</comment>
<evidence type="ECO:0000256" key="1">
    <source>
        <dbReference type="SAM" id="Phobius"/>
    </source>
</evidence>
<feature type="transmembrane region" description="Helical" evidence="1">
    <location>
        <begin position="37"/>
        <end position="59"/>
    </location>
</feature>
<evidence type="ECO:0000313" key="3">
    <source>
        <dbReference type="Proteomes" id="UP001627284"/>
    </source>
</evidence>
<keyword evidence="3" id="KW-1185">Reference proteome</keyword>
<accession>A0ABD2SJY0</accession>
<dbReference type="AlphaFoldDB" id="A0ABD2SJY0"/>
<dbReference type="Proteomes" id="UP001627284">
    <property type="component" value="Unassembled WGS sequence"/>
</dbReference>
<proteinExistence type="predicted"/>
<sequence length="115" mass="13192">MVTIKLNEAYLDRSVKIRLNKIKNLNFFYRSLLSLELTWLLVGTAVVTPVSSVAGWICCRLERERREGAGVDVALAMLLLEELDAAAIVVRWSWQLPWLSSPVCSSERRWEERGE</sequence>
<keyword evidence="1" id="KW-0812">Transmembrane</keyword>
<reference evidence="2 3" key="1">
    <citation type="submission" date="2024-05" db="EMBL/GenBank/DDBJ databases">
        <title>De novo assembly of an allotetraploid wild potato.</title>
        <authorList>
            <person name="Hosaka A.J."/>
        </authorList>
    </citation>
    <scope>NUCLEOTIDE SEQUENCE [LARGE SCALE GENOMIC DNA]</scope>
    <source>
        <tissue evidence="2">Young leaves</tissue>
    </source>
</reference>
<gene>
    <name evidence="2" type="ORF">AABB24_023534</name>
</gene>